<gene>
    <name evidence="2" type="ORF">JYU34_007616</name>
</gene>
<protein>
    <submittedName>
        <fullName evidence="2">Uncharacterized protein</fullName>
    </submittedName>
</protein>
<keyword evidence="3" id="KW-1185">Reference proteome</keyword>
<comment type="caution">
    <text evidence="2">The sequence shown here is derived from an EMBL/GenBank/DDBJ whole genome shotgun (WGS) entry which is preliminary data.</text>
</comment>
<sequence>METSDETARMRPKTMADLLPELTSLLSQDALVMTAKKLPRNHRTTMAIAHTTEKFKPLTIAEMRADIEAIKSTSKKKLQPQTTASTMKKRWNASSKLDKKVVSHTGDGQLKNNPVRKVLYFQTKTQPVHSRATMLNPETPKFPKPEARVKKPLYNIKAKETVRISGVYKISETPIDVKKPAASRFTMANKENCPSSRNIPKIPNHIAVNKKIMASPKNMPRRIPRKSIAPRQIVPDTPKSNDSWKSSCDASFLQKEKEIHDTEEKAQAIAEEKTLEDITEVSPPVSTPFKEYRNVKEYFNNSSDVDTSANDNTIMCFDKPSVNKAMTTAKKEESVIVSLCDMLNKATVSVNNHENTKSELEVLIEIRKETENNIKSQTKLLKYVNKLINKKINGSNSPIALEDKTLVEEIPEIRINDEINSEKSPILCRRTSVIRSPSKSPSYKIPKKNSCLRKKVIYKSMPEMGMCTPKSKLDSSDRAMTMYMNMKEKMNFLNTPVVKQRPPAVPDTPALTSHNLQMQLDKLFNHS</sequence>
<dbReference type="Proteomes" id="UP000823941">
    <property type="component" value="Chromosome 10"/>
</dbReference>
<name>A0ABQ7QQU1_PLUXY</name>
<dbReference type="EMBL" id="JAHIBW010000010">
    <property type="protein sequence ID" value="KAG7307428.1"/>
    <property type="molecule type" value="Genomic_DNA"/>
</dbReference>
<proteinExistence type="predicted"/>
<accession>A0ABQ7QQU1</accession>
<reference evidence="2 3" key="1">
    <citation type="submission" date="2021-06" db="EMBL/GenBank/DDBJ databases">
        <title>A haploid diamondback moth (Plutella xylostella L.) genome assembly resolves 31 chromosomes and identifies a diamide resistance mutation.</title>
        <authorList>
            <person name="Ward C.M."/>
            <person name="Perry K.D."/>
            <person name="Baker G."/>
            <person name="Powis K."/>
            <person name="Heckel D.G."/>
            <person name="Baxter S.W."/>
        </authorList>
    </citation>
    <scope>NUCLEOTIDE SEQUENCE [LARGE SCALE GENOMIC DNA]</scope>
    <source>
        <strain evidence="2 3">LV</strain>
        <tissue evidence="2">Single pupa</tissue>
    </source>
</reference>
<feature type="region of interest" description="Disordered" evidence="1">
    <location>
        <begin position="78"/>
        <end position="109"/>
    </location>
</feature>
<evidence type="ECO:0000313" key="3">
    <source>
        <dbReference type="Proteomes" id="UP000823941"/>
    </source>
</evidence>
<evidence type="ECO:0000313" key="2">
    <source>
        <dbReference type="EMBL" id="KAG7307428.1"/>
    </source>
</evidence>
<evidence type="ECO:0000256" key="1">
    <source>
        <dbReference type="SAM" id="MobiDB-lite"/>
    </source>
</evidence>
<organism evidence="2 3">
    <name type="scientific">Plutella xylostella</name>
    <name type="common">Diamondback moth</name>
    <name type="synonym">Plutella maculipennis</name>
    <dbReference type="NCBI Taxonomy" id="51655"/>
    <lineage>
        <taxon>Eukaryota</taxon>
        <taxon>Metazoa</taxon>
        <taxon>Ecdysozoa</taxon>
        <taxon>Arthropoda</taxon>
        <taxon>Hexapoda</taxon>
        <taxon>Insecta</taxon>
        <taxon>Pterygota</taxon>
        <taxon>Neoptera</taxon>
        <taxon>Endopterygota</taxon>
        <taxon>Lepidoptera</taxon>
        <taxon>Glossata</taxon>
        <taxon>Ditrysia</taxon>
        <taxon>Yponomeutoidea</taxon>
        <taxon>Plutellidae</taxon>
        <taxon>Plutella</taxon>
    </lineage>
</organism>